<evidence type="ECO:0008006" key="8">
    <source>
        <dbReference type="Google" id="ProtNLM"/>
    </source>
</evidence>
<feature type="transmembrane region" description="Helical" evidence="5">
    <location>
        <begin position="282"/>
        <end position="307"/>
    </location>
</feature>
<dbReference type="EMBL" id="SJOL01007269">
    <property type="protein sequence ID" value="TGZ63195.1"/>
    <property type="molecule type" value="Genomic_DNA"/>
</dbReference>
<accession>A0A4S2LHZ2</accession>
<organism evidence="6 7">
    <name type="scientific">Opisthorchis felineus</name>
    <dbReference type="NCBI Taxonomy" id="147828"/>
    <lineage>
        <taxon>Eukaryota</taxon>
        <taxon>Metazoa</taxon>
        <taxon>Spiralia</taxon>
        <taxon>Lophotrochozoa</taxon>
        <taxon>Platyhelminthes</taxon>
        <taxon>Trematoda</taxon>
        <taxon>Digenea</taxon>
        <taxon>Opisthorchiida</taxon>
        <taxon>Opisthorchiata</taxon>
        <taxon>Opisthorchiidae</taxon>
        <taxon>Opisthorchis</taxon>
    </lineage>
</organism>
<evidence type="ECO:0000256" key="2">
    <source>
        <dbReference type="ARBA" id="ARBA00022692"/>
    </source>
</evidence>
<keyword evidence="7" id="KW-1185">Reference proteome</keyword>
<reference evidence="6 7" key="1">
    <citation type="journal article" date="2019" name="BMC Genomics">
        <title>New insights from Opisthorchis felineus genome: update on genomics of the epidemiologically important liver flukes.</title>
        <authorList>
            <person name="Ershov N.I."/>
            <person name="Mordvinov V.A."/>
            <person name="Prokhortchouk E.B."/>
            <person name="Pakharukova M.Y."/>
            <person name="Gunbin K.V."/>
            <person name="Ustyantsev K."/>
            <person name="Genaev M.A."/>
            <person name="Blinov A.G."/>
            <person name="Mazur A."/>
            <person name="Boulygina E."/>
            <person name="Tsygankova S."/>
            <person name="Khrameeva E."/>
            <person name="Chekanov N."/>
            <person name="Fan G."/>
            <person name="Xiao A."/>
            <person name="Zhang H."/>
            <person name="Xu X."/>
            <person name="Yang H."/>
            <person name="Solovyev V."/>
            <person name="Lee S.M."/>
            <person name="Liu X."/>
            <person name="Afonnikov D.A."/>
            <person name="Skryabin K.G."/>
        </authorList>
    </citation>
    <scope>NUCLEOTIDE SEQUENCE [LARGE SCALE GENOMIC DNA]</scope>
    <source>
        <strain evidence="6">AK-0245</strain>
        <tissue evidence="6">Whole organism</tissue>
    </source>
</reference>
<keyword evidence="2 5" id="KW-0812">Transmembrane</keyword>
<dbReference type="InterPro" id="IPR018499">
    <property type="entry name" value="Tetraspanin/Peripherin"/>
</dbReference>
<evidence type="ECO:0000256" key="1">
    <source>
        <dbReference type="ARBA" id="ARBA00004141"/>
    </source>
</evidence>
<evidence type="ECO:0000256" key="5">
    <source>
        <dbReference type="SAM" id="Phobius"/>
    </source>
</evidence>
<protein>
    <recommendedName>
        <fullName evidence="8">Tetraspanin</fullName>
    </recommendedName>
</protein>
<evidence type="ECO:0000313" key="7">
    <source>
        <dbReference type="Proteomes" id="UP000308267"/>
    </source>
</evidence>
<keyword evidence="3 5" id="KW-1133">Transmembrane helix</keyword>
<comment type="subcellular location">
    <subcellularLocation>
        <location evidence="1">Membrane</location>
        <topology evidence="1">Multi-pass membrane protein</topology>
    </subcellularLocation>
</comment>
<dbReference type="SUPFAM" id="SSF48652">
    <property type="entry name" value="Tetraspanin"/>
    <property type="match status" value="1"/>
</dbReference>
<dbReference type="OrthoDB" id="6131345at2759"/>
<evidence type="ECO:0000256" key="4">
    <source>
        <dbReference type="ARBA" id="ARBA00023136"/>
    </source>
</evidence>
<dbReference type="GO" id="GO:0016020">
    <property type="term" value="C:membrane"/>
    <property type="evidence" value="ECO:0007669"/>
    <property type="project" value="UniProtKB-SubCell"/>
</dbReference>
<dbReference type="AlphaFoldDB" id="A0A4S2LHZ2"/>
<proteinExistence type="predicted"/>
<feature type="transmembrane region" description="Helical" evidence="5">
    <location>
        <begin position="112"/>
        <end position="132"/>
    </location>
</feature>
<feature type="transmembrane region" description="Helical" evidence="5">
    <location>
        <begin position="44"/>
        <end position="69"/>
    </location>
</feature>
<evidence type="ECO:0000313" key="6">
    <source>
        <dbReference type="EMBL" id="TGZ63195.1"/>
    </source>
</evidence>
<dbReference type="InterPro" id="IPR008952">
    <property type="entry name" value="Tetraspanin_EC2_sf"/>
</dbReference>
<evidence type="ECO:0000256" key="3">
    <source>
        <dbReference type="ARBA" id="ARBA00022989"/>
    </source>
</evidence>
<dbReference type="Proteomes" id="UP000308267">
    <property type="component" value="Unassembled WGS sequence"/>
</dbReference>
<dbReference type="STRING" id="147828.A0A4S2LHZ2"/>
<gene>
    <name evidence="6" type="ORF">CRM22_007064</name>
</gene>
<dbReference type="Pfam" id="PF00335">
    <property type="entry name" value="Tetraspanin"/>
    <property type="match status" value="1"/>
</dbReference>
<keyword evidence="4 5" id="KW-0472">Membrane</keyword>
<name>A0A4S2LHZ2_OPIFE</name>
<feature type="transmembrane region" description="Helical" evidence="5">
    <location>
        <begin position="144"/>
        <end position="166"/>
    </location>
</feature>
<sequence length="310" mass="34427">METEPGFYFRTQLNWMVSRENEESSQQRRLSCCEKMLCNIPCRIVLFVINLISSIVAALLIGVGALMVWGNSVMEVVLMKVLFPLISAFTQKGDSEGIKQIVQRLMTTSAPIGYAIFGVGLFVLIISAIGYIGACFNSKIAFKVYVSILGFLVIVLLAGIITYFAMKTKATDFVEDLFLECVHNYLNMETNDGNSLVVGFISPALGCCGLHNSSEFSSMRSNDTYGGKSYIDLKHPIICCKMDEHYQLVYEDCPTGFTANNSNIYTPCQEPLRKAFLQYFDYLVFGIAGLMGLVLVLICFTLCTICVDIV</sequence>
<comment type="caution">
    <text evidence="6">The sequence shown here is derived from an EMBL/GenBank/DDBJ whole genome shotgun (WGS) entry which is preliminary data.</text>
</comment>